<proteinExistence type="predicted"/>
<protein>
    <submittedName>
        <fullName evidence="3">Uncharacterized protein</fullName>
    </submittedName>
</protein>
<evidence type="ECO:0000313" key="3">
    <source>
        <dbReference type="EMBL" id="GKV17675.1"/>
    </source>
</evidence>
<dbReference type="AlphaFoldDB" id="A0AAV5JZU4"/>
<reference evidence="3 4" key="1">
    <citation type="journal article" date="2021" name="Commun. Biol.">
        <title>The genome of Shorea leprosula (Dipterocarpaceae) highlights the ecological relevance of drought in aseasonal tropical rainforests.</title>
        <authorList>
            <person name="Ng K.K.S."/>
            <person name="Kobayashi M.J."/>
            <person name="Fawcett J.A."/>
            <person name="Hatakeyama M."/>
            <person name="Paape T."/>
            <person name="Ng C.H."/>
            <person name="Ang C.C."/>
            <person name="Tnah L.H."/>
            <person name="Lee C.T."/>
            <person name="Nishiyama T."/>
            <person name="Sese J."/>
            <person name="O'Brien M.J."/>
            <person name="Copetti D."/>
            <person name="Mohd Noor M.I."/>
            <person name="Ong R.C."/>
            <person name="Putra M."/>
            <person name="Sireger I.Z."/>
            <person name="Indrioko S."/>
            <person name="Kosugi Y."/>
            <person name="Izuno A."/>
            <person name="Isagi Y."/>
            <person name="Lee S.L."/>
            <person name="Shimizu K.K."/>
        </authorList>
    </citation>
    <scope>NUCLEOTIDE SEQUENCE [LARGE SCALE GENOMIC DNA]</scope>
    <source>
        <strain evidence="3">214</strain>
    </source>
</reference>
<feature type="region of interest" description="Disordered" evidence="1">
    <location>
        <begin position="57"/>
        <end position="80"/>
    </location>
</feature>
<evidence type="ECO:0000256" key="1">
    <source>
        <dbReference type="SAM" id="MobiDB-lite"/>
    </source>
</evidence>
<dbReference type="Proteomes" id="UP001054252">
    <property type="component" value="Unassembled WGS sequence"/>
</dbReference>
<gene>
    <name evidence="3" type="ORF">SLEP1_g28144</name>
</gene>
<comment type="caution">
    <text evidence="3">The sequence shown here is derived from an EMBL/GenBank/DDBJ whole genome shotgun (WGS) entry which is preliminary data.</text>
</comment>
<keyword evidence="4" id="KW-1185">Reference proteome</keyword>
<feature type="signal peptide" evidence="2">
    <location>
        <begin position="1"/>
        <end position="23"/>
    </location>
</feature>
<feature type="chain" id="PRO_5043820284" evidence="2">
    <location>
        <begin position="24"/>
        <end position="80"/>
    </location>
</feature>
<dbReference type="EMBL" id="BPVZ01000048">
    <property type="protein sequence ID" value="GKV17675.1"/>
    <property type="molecule type" value="Genomic_DNA"/>
</dbReference>
<sequence length="80" mass="8399">MEHANYWTLILFSNLWDLELSTGNLAGSSNVSSNCEVELQSSTTCITPLTVSAMNSTATSGGATAAGIPPPSPHQHNPRL</sequence>
<accession>A0AAV5JZU4</accession>
<organism evidence="3 4">
    <name type="scientific">Rubroshorea leprosula</name>
    <dbReference type="NCBI Taxonomy" id="152421"/>
    <lineage>
        <taxon>Eukaryota</taxon>
        <taxon>Viridiplantae</taxon>
        <taxon>Streptophyta</taxon>
        <taxon>Embryophyta</taxon>
        <taxon>Tracheophyta</taxon>
        <taxon>Spermatophyta</taxon>
        <taxon>Magnoliopsida</taxon>
        <taxon>eudicotyledons</taxon>
        <taxon>Gunneridae</taxon>
        <taxon>Pentapetalae</taxon>
        <taxon>rosids</taxon>
        <taxon>malvids</taxon>
        <taxon>Malvales</taxon>
        <taxon>Dipterocarpaceae</taxon>
        <taxon>Rubroshorea</taxon>
    </lineage>
</organism>
<feature type="compositionally biased region" description="Low complexity" evidence="1">
    <location>
        <begin position="57"/>
        <end position="67"/>
    </location>
</feature>
<evidence type="ECO:0000313" key="4">
    <source>
        <dbReference type="Proteomes" id="UP001054252"/>
    </source>
</evidence>
<evidence type="ECO:0000256" key="2">
    <source>
        <dbReference type="SAM" id="SignalP"/>
    </source>
</evidence>
<keyword evidence="2" id="KW-0732">Signal</keyword>
<name>A0AAV5JZU4_9ROSI</name>